<name>A0A1L8DBT5_9DIPT</name>
<accession>A0A1L8DBT5</accession>
<dbReference type="AlphaFoldDB" id="A0A1L8DBT5"/>
<organism evidence="1">
    <name type="scientific">Nyssomyia neivai</name>
    <dbReference type="NCBI Taxonomy" id="330878"/>
    <lineage>
        <taxon>Eukaryota</taxon>
        <taxon>Metazoa</taxon>
        <taxon>Ecdysozoa</taxon>
        <taxon>Arthropoda</taxon>
        <taxon>Hexapoda</taxon>
        <taxon>Insecta</taxon>
        <taxon>Pterygota</taxon>
        <taxon>Neoptera</taxon>
        <taxon>Endopterygota</taxon>
        <taxon>Diptera</taxon>
        <taxon>Nematocera</taxon>
        <taxon>Psychodoidea</taxon>
        <taxon>Psychodidae</taxon>
        <taxon>Nyssomyia</taxon>
    </lineage>
</organism>
<evidence type="ECO:0000313" key="1">
    <source>
        <dbReference type="EMBL" id="JAV03926.1"/>
    </source>
</evidence>
<dbReference type="EMBL" id="GFDF01010158">
    <property type="protein sequence ID" value="JAV03926.1"/>
    <property type="molecule type" value="Transcribed_RNA"/>
</dbReference>
<proteinExistence type="predicted"/>
<sequence length="292" mass="33462">MVYESDFYTTRRPYSSRPNVSSYTVTTPVVRILPKTRVYTFRYSTPIVTSPVRFHTLPYVAHKRLVPGTRVVTNPTRVYRSSPVRVIRSSPVRVIRSSPARLPSPIRPLTFSVRPSVIHRELDRIENKFRTSPAYLPTSSYLNSAAHLDFADEARDIRNATTSLLKTCHAKVPRAASLPPVVYSRLDRLQSPAPFDRGFDSYIQDVLNPVRKVQRDINFFSRYAEPARKYVGKSHLASIRIVGNKAYAKRKPLKEDYYPSKVQNDIKLLSYYLTKQKLADADADQGKKENVK</sequence>
<protein>
    <submittedName>
        <fullName evidence="1">Uncharacterized protein</fullName>
    </submittedName>
</protein>
<reference evidence="1" key="1">
    <citation type="submission" date="2016-12" db="EMBL/GenBank/DDBJ databases">
        <title>An insight into the sialome and mialome of the sand fly, Nyssomyia neivai.</title>
        <authorList>
            <person name="Sebastian V."/>
            <person name="Goulart T.M."/>
            <person name="Oliveira W."/>
            <person name="Calvo E."/>
            <person name="Oliveira L.F."/>
            <person name="Pinto M.C."/>
            <person name="Rosselino A.M."/>
            <person name="Ribeiro J.M."/>
        </authorList>
    </citation>
    <scope>NUCLEOTIDE SEQUENCE</scope>
</reference>